<sequence length="336" mass="37144">MTMKIASIHAICGQITRCLLPVTAMVGLTLATSGAQAKSYSIGMVTPPGHIWSQISDRMSNNLKLASHDQIRLRSSRMAKMQGEAETIKKLQSGKLHLAILTAGSLSSLEPAFSGWYLPYLFKDVQAVAKATAGTDAQQMLQRLESSQLVGMGYALAGMRQVVSTRPVANVSDFNGMKIRSFPDQVFKDWWQTLNAVPMQLALLDTQPALLNKQLDAVDVDLDMLVGLKIYRDAPYLTVTNHMAFPGVVVASKVWWDGLTVDRQQMVMTAFKEAEAWGFQRQEEAEINNLALLKREGVKVANLGAEQMSAAISTVIKRYTAANPVIKHFYEQYHPR</sequence>
<evidence type="ECO:0000313" key="4">
    <source>
        <dbReference type="Proteomes" id="UP001620597"/>
    </source>
</evidence>
<keyword evidence="4" id="KW-1185">Reference proteome</keyword>
<organism evidence="3 4">
    <name type="scientific">Oceanobacter antarcticus</name>
    <dbReference type="NCBI Taxonomy" id="3133425"/>
    <lineage>
        <taxon>Bacteria</taxon>
        <taxon>Pseudomonadati</taxon>
        <taxon>Pseudomonadota</taxon>
        <taxon>Gammaproteobacteria</taxon>
        <taxon>Oceanospirillales</taxon>
        <taxon>Oceanospirillaceae</taxon>
        <taxon>Oceanobacter</taxon>
    </lineage>
</organism>
<feature type="chain" id="PRO_5047189037" evidence="2">
    <location>
        <begin position="38"/>
        <end position="336"/>
    </location>
</feature>
<dbReference type="Gene3D" id="3.40.190.170">
    <property type="entry name" value="Bacterial extracellular solute-binding protein, family 7"/>
    <property type="match status" value="1"/>
</dbReference>
<feature type="signal peptide" evidence="2">
    <location>
        <begin position="1"/>
        <end position="37"/>
    </location>
</feature>
<evidence type="ECO:0000313" key="3">
    <source>
        <dbReference type="EMBL" id="MFK4751642.1"/>
    </source>
</evidence>
<accession>A0ABW8NFE6</accession>
<dbReference type="InterPro" id="IPR038404">
    <property type="entry name" value="TRAP_DctP_sf"/>
</dbReference>
<dbReference type="InterPro" id="IPR018389">
    <property type="entry name" value="DctP_fam"/>
</dbReference>
<dbReference type="Pfam" id="PF03480">
    <property type="entry name" value="DctP"/>
    <property type="match status" value="1"/>
</dbReference>
<proteinExistence type="predicted"/>
<gene>
    <name evidence="3" type="ORF">WG929_04375</name>
</gene>
<keyword evidence="1 2" id="KW-0732">Signal</keyword>
<comment type="caution">
    <text evidence="3">The sequence shown here is derived from an EMBL/GenBank/DDBJ whole genome shotgun (WGS) entry which is preliminary data.</text>
</comment>
<dbReference type="PANTHER" id="PTHR33376:SF2">
    <property type="entry name" value="DICARBOXYLATE-BINDING PERIPLASMIC PROTEIN"/>
    <property type="match status" value="1"/>
</dbReference>
<dbReference type="CDD" id="cd13603">
    <property type="entry name" value="PBP2_TRAP_Siap_TeaA_like"/>
    <property type="match status" value="1"/>
</dbReference>
<protein>
    <submittedName>
        <fullName evidence="3">TRAP transporter substrate-binding protein</fullName>
    </submittedName>
</protein>
<name>A0ABW8NFE6_9GAMM</name>
<evidence type="ECO:0000256" key="2">
    <source>
        <dbReference type="SAM" id="SignalP"/>
    </source>
</evidence>
<dbReference type="NCBIfam" id="NF037995">
    <property type="entry name" value="TRAP_S1"/>
    <property type="match status" value="1"/>
</dbReference>
<reference evidence="3 4" key="1">
    <citation type="submission" date="2024-03" db="EMBL/GenBank/DDBJ databases">
        <title>High-quality draft genome sequence of Oceanobacter sp. wDCs-4.</title>
        <authorList>
            <person name="Dong C."/>
        </authorList>
    </citation>
    <scope>NUCLEOTIDE SEQUENCE [LARGE SCALE GENOMIC DNA]</scope>
    <source>
        <strain evidence="4">wDCs-4</strain>
    </source>
</reference>
<dbReference type="Proteomes" id="UP001620597">
    <property type="component" value="Unassembled WGS sequence"/>
</dbReference>
<dbReference type="EMBL" id="JBBKTX010000004">
    <property type="protein sequence ID" value="MFK4751642.1"/>
    <property type="molecule type" value="Genomic_DNA"/>
</dbReference>
<dbReference type="RefSeq" id="WP_416205047.1">
    <property type="nucleotide sequence ID" value="NZ_JBBKTX010000004.1"/>
</dbReference>
<dbReference type="PANTHER" id="PTHR33376">
    <property type="match status" value="1"/>
</dbReference>
<evidence type="ECO:0000256" key="1">
    <source>
        <dbReference type="ARBA" id="ARBA00022729"/>
    </source>
</evidence>